<feature type="region of interest" description="Disordered" evidence="8">
    <location>
        <begin position="1"/>
        <end position="22"/>
    </location>
</feature>
<dbReference type="GO" id="GO:0048038">
    <property type="term" value="F:quinone binding"/>
    <property type="evidence" value="ECO:0007669"/>
    <property type="project" value="InterPro"/>
</dbReference>
<dbReference type="GO" id="GO:0009308">
    <property type="term" value="P:amine metabolic process"/>
    <property type="evidence" value="ECO:0007669"/>
    <property type="project" value="UniProtKB-UniRule"/>
</dbReference>
<dbReference type="SUPFAM" id="SSF54416">
    <property type="entry name" value="Amine oxidase N-terminal region"/>
    <property type="match status" value="1"/>
</dbReference>
<dbReference type="InterPro" id="IPR016182">
    <property type="entry name" value="Cu_amine_oxidase_N-reg"/>
</dbReference>
<keyword evidence="6 7" id="KW-0186">Copper</keyword>
<dbReference type="InterPro" id="IPR000269">
    <property type="entry name" value="Cu_amine_oxidase"/>
</dbReference>
<evidence type="ECO:0000256" key="3">
    <source>
        <dbReference type="ARBA" id="ARBA00022723"/>
    </source>
</evidence>
<evidence type="ECO:0000256" key="4">
    <source>
        <dbReference type="ARBA" id="ARBA00022772"/>
    </source>
</evidence>
<dbReference type="STRING" id="264951.A0A443I358"/>
<keyword evidence="4 7" id="KW-0801">TPQ</keyword>
<reference evidence="10 11" key="1">
    <citation type="journal article" date="2018" name="Front. Microbiol.">
        <title>Genomic and genetic insights into a cosmopolitan fungus, Paecilomyces variotii (Eurotiales).</title>
        <authorList>
            <person name="Urquhart A.S."/>
            <person name="Mondo S.J."/>
            <person name="Makela M.R."/>
            <person name="Hane J.K."/>
            <person name="Wiebenga A."/>
            <person name="He G."/>
            <person name="Mihaltcheva S."/>
            <person name="Pangilinan J."/>
            <person name="Lipzen A."/>
            <person name="Barry K."/>
            <person name="de Vries R.P."/>
            <person name="Grigoriev I.V."/>
            <person name="Idnurm A."/>
        </authorList>
    </citation>
    <scope>NUCLEOTIDE SEQUENCE [LARGE SCALE GENOMIC DNA]</scope>
    <source>
        <strain evidence="10 11">CBS 101075</strain>
    </source>
</reference>
<dbReference type="VEuPathDB" id="FungiDB:C8Q69DRAFT_442610"/>
<evidence type="ECO:0000256" key="2">
    <source>
        <dbReference type="ARBA" id="ARBA00007983"/>
    </source>
</evidence>
<evidence type="ECO:0000256" key="8">
    <source>
        <dbReference type="SAM" id="MobiDB-lite"/>
    </source>
</evidence>
<dbReference type="GO" id="GO:0008131">
    <property type="term" value="F:primary methylamine oxidase activity"/>
    <property type="evidence" value="ECO:0007669"/>
    <property type="project" value="InterPro"/>
</dbReference>
<evidence type="ECO:0000259" key="9">
    <source>
        <dbReference type="Pfam" id="PF01179"/>
    </source>
</evidence>
<dbReference type="Proteomes" id="UP000283841">
    <property type="component" value="Unassembled WGS sequence"/>
</dbReference>
<dbReference type="EMBL" id="RCNU01000002">
    <property type="protein sequence ID" value="RWQ98456.1"/>
    <property type="molecule type" value="Genomic_DNA"/>
</dbReference>
<evidence type="ECO:0000256" key="7">
    <source>
        <dbReference type="RuleBase" id="RU000672"/>
    </source>
</evidence>
<keyword evidence="5 7" id="KW-0560">Oxidoreductase</keyword>
<dbReference type="GO" id="GO:0005507">
    <property type="term" value="F:copper ion binding"/>
    <property type="evidence" value="ECO:0007669"/>
    <property type="project" value="InterPro"/>
</dbReference>
<dbReference type="PANTHER" id="PTHR10638:SF91">
    <property type="entry name" value="AMINE OXIDASE"/>
    <property type="match status" value="1"/>
</dbReference>
<accession>A0A443I358</accession>
<dbReference type="SUPFAM" id="SSF49998">
    <property type="entry name" value="Amine oxidase catalytic domain"/>
    <property type="match status" value="1"/>
</dbReference>
<dbReference type="PANTHER" id="PTHR10638">
    <property type="entry name" value="COPPER AMINE OXIDASE"/>
    <property type="match status" value="1"/>
</dbReference>
<evidence type="ECO:0000256" key="6">
    <source>
        <dbReference type="ARBA" id="ARBA00023008"/>
    </source>
</evidence>
<dbReference type="Gene3D" id="2.70.98.20">
    <property type="entry name" value="Copper amine oxidase, catalytic domain"/>
    <property type="match status" value="1"/>
</dbReference>
<comment type="caution">
    <text evidence="10">The sequence shown here is derived from an EMBL/GenBank/DDBJ whole genome shotgun (WGS) entry which is preliminary data.</text>
</comment>
<dbReference type="Pfam" id="PF01179">
    <property type="entry name" value="Cu_amine_oxid"/>
    <property type="match status" value="1"/>
</dbReference>
<organism evidence="10 11">
    <name type="scientific">Byssochlamys spectabilis</name>
    <name type="common">Paecilomyces variotii</name>
    <dbReference type="NCBI Taxonomy" id="264951"/>
    <lineage>
        <taxon>Eukaryota</taxon>
        <taxon>Fungi</taxon>
        <taxon>Dikarya</taxon>
        <taxon>Ascomycota</taxon>
        <taxon>Pezizomycotina</taxon>
        <taxon>Eurotiomycetes</taxon>
        <taxon>Eurotiomycetidae</taxon>
        <taxon>Eurotiales</taxon>
        <taxon>Thermoascaceae</taxon>
        <taxon>Paecilomyces</taxon>
    </lineage>
</organism>
<comment type="similarity">
    <text evidence="2 7">Belongs to the copper/topaquinone oxidase family.</text>
</comment>
<proteinExistence type="inferred from homology"/>
<dbReference type="RefSeq" id="XP_028488101.1">
    <property type="nucleotide sequence ID" value="XM_028628852.1"/>
</dbReference>
<keyword evidence="11" id="KW-1185">Reference proteome</keyword>
<evidence type="ECO:0000256" key="1">
    <source>
        <dbReference type="ARBA" id="ARBA00001935"/>
    </source>
</evidence>
<protein>
    <recommendedName>
        <fullName evidence="7">Amine oxidase</fullName>
        <ecNumber evidence="7">1.4.3.-</ecNumber>
    </recommendedName>
</protein>
<comment type="cofactor">
    <cofactor evidence="7">
        <name>Cu cation</name>
        <dbReference type="ChEBI" id="CHEBI:23378"/>
    </cofactor>
    <text evidence="7">Contains 1 topaquinone per subunit.</text>
</comment>
<name>A0A443I358_BYSSP</name>
<evidence type="ECO:0000313" key="11">
    <source>
        <dbReference type="Proteomes" id="UP000283841"/>
    </source>
</evidence>
<dbReference type="AlphaFoldDB" id="A0A443I358"/>
<keyword evidence="3 7" id="KW-0479">Metal-binding</keyword>
<sequence>MATANITSTTTPTTTRSHPLLNLNPDEIRTASRIISRVVHEKRGSKCSIRFKSISLLVEAVKKLHLPEDVVVQCDTWPYGSDKFSDLDTPKYSQLYLFQNKIVRMDTLASGGAEDGLKYGTAPPETPMAHCVEHEYLPDLLKKPVGKDLKPLHVVQPEGASFTVTNENLVQWQKWRFRVGFNYREGVTIHS</sequence>
<dbReference type="Gene3D" id="3.10.450.40">
    <property type="match status" value="1"/>
</dbReference>
<comment type="PTM">
    <text evidence="7">Topaquinone (TPQ) is generated by copper-dependent autoxidation of a specific tyrosyl residue.</text>
</comment>
<feature type="compositionally biased region" description="Low complexity" evidence="8">
    <location>
        <begin position="1"/>
        <end position="15"/>
    </location>
</feature>
<dbReference type="GeneID" id="39598129"/>
<evidence type="ECO:0000256" key="5">
    <source>
        <dbReference type="ARBA" id="ARBA00023002"/>
    </source>
</evidence>
<comment type="cofactor">
    <cofactor evidence="1">
        <name>Cu cation</name>
        <dbReference type="ChEBI" id="CHEBI:23378"/>
    </cofactor>
</comment>
<feature type="domain" description="Copper amine oxidase catalytic" evidence="9">
    <location>
        <begin position="152"/>
        <end position="190"/>
    </location>
</feature>
<dbReference type="EC" id="1.4.3.-" evidence="7"/>
<evidence type="ECO:0000313" key="10">
    <source>
        <dbReference type="EMBL" id="RWQ98456.1"/>
    </source>
</evidence>
<dbReference type="InterPro" id="IPR036460">
    <property type="entry name" value="Cu_amine_oxidase_C_sf"/>
</dbReference>
<dbReference type="InterPro" id="IPR015798">
    <property type="entry name" value="Cu_amine_oxidase_C"/>
</dbReference>
<gene>
    <name evidence="10" type="ORF">C8Q69DRAFT_442610</name>
</gene>